<reference evidence="2" key="2">
    <citation type="submission" date="2020-05" db="UniProtKB">
        <authorList>
            <consortium name="EnsemblMetazoa"/>
        </authorList>
    </citation>
    <scope>IDENTIFICATION</scope>
    <source>
        <strain evidence="2">wikel</strain>
    </source>
</reference>
<dbReference type="InParanoid" id="B7PU65"/>
<dbReference type="AlphaFoldDB" id="B7PU65"/>
<dbReference type="VEuPathDB" id="VectorBase:ISCW007728"/>
<dbReference type="EMBL" id="ABJB010882219">
    <property type="status" value="NOT_ANNOTATED_CDS"/>
    <property type="molecule type" value="Genomic_DNA"/>
</dbReference>
<keyword evidence="3" id="KW-1185">Reference proteome</keyword>
<dbReference type="Proteomes" id="UP000001555">
    <property type="component" value="Unassembled WGS sequence"/>
</dbReference>
<evidence type="ECO:0000313" key="3">
    <source>
        <dbReference type="Proteomes" id="UP000001555"/>
    </source>
</evidence>
<dbReference type="EMBL" id="ABJB010194687">
    <property type="status" value="NOT_ANNOTATED_CDS"/>
    <property type="molecule type" value="Genomic_DNA"/>
</dbReference>
<sequence>MIRSVGTDRNPSTRKHMEAHEPGLDDFFDIWHISKNTNAYSQMKTINSDKRLLKNITQMSPQGENLALVAFHSVLIDFAAKSQAFSAGGFLEAQDLQSCSSKKNSARSQAVTKKGKPWWSAVTSKARKGHFTARPEPTEPTYVYVRKLVKEVTESSSK</sequence>
<accession>B7PU65</accession>
<protein>
    <submittedName>
        <fullName evidence="1 2">Uncharacterized protein</fullName>
    </submittedName>
</protein>
<reference evidence="1 3" key="1">
    <citation type="submission" date="2008-03" db="EMBL/GenBank/DDBJ databases">
        <title>Annotation of Ixodes scapularis.</title>
        <authorList>
            <consortium name="Ixodes scapularis Genome Project Consortium"/>
            <person name="Caler E."/>
            <person name="Hannick L.I."/>
            <person name="Bidwell S."/>
            <person name="Joardar V."/>
            <person name="Thiagarajan M."/>
            <person name="Amedeo P."/>
            <person name="Galinsky K.J."/>
            <person name="Schobel S."/>
            <person name="Inman J."/>
            <person name="Hostetler J."/>
            <person name="Miller J."/>
            <person name="Hammond M."/>
            <person name="Megy K."/>
            <person name="Lawson D."/>
            <person name="Kodira C."/>
            <person name="Sutton G."/>
            <person name="Meyer J."/>
            <person name="Hill C.A."/>
            <person name="Birren B."/>
            <person name="Nene V."/>
            <person name="Collins F."/>
            <person name="Alarcon-Chaidez F."/>
            <person name="Wikel S."/>
            <person name="Strausberg R."/>
        </authorList>
    </citation>
    <scope>NUCLEOTIDE SEQUENCE [LARGE SCALE GENOMIC DNA]</scope>
    <source>
        <strain evidence="3">Wikel</strain>
        <strain evidence="1">Wikel colony</strain>
    </source>
</reference>
<dbReference type="VEuPathDB" id="VectorBase:ISCI007728"/>
<organism>
    <name type="scientific">Ixodes scapularis</name>
    <name type="common">Black-legged tick</name>
    <name type="synonym">Deer tick</name>
    <dbReference type="NCBI Taxonomy" id="6945"/>
    <lineage>
        <taxon>Eukaryota</taxon>
        <taxon>Metazoa</taxon>
        <taxon>Ecdysozoa</taxon>
        <taxon>Arthropoda</taxon>
        <taxon>Chelicerata</taxon>
        <taxon>Arachnida</taxon>
        <taxon>Acari</taxon>
        <taxon>Parasitiformes</taxon>
        <taxon>Ixodida</taxon>
        <taxon>Ixodoidea</taxon>
        <taxon>Ixodidae</taxon>
        <taxon>Ixodinae</taxon>
        <taxon>Ixodes</taxon>
    </lineage>
</organism>
<dbReference type="EnsemblMetazoa" id="ISCW007728-RA">
    <property type="protein sequence ID" value="ISCW007728-PA"/>
    <property type="gene ID" value="ISCW007728"/>
</dbReference>
<evidence type="ECO:0000313" key="1">
    <source>
        <dbReference type="EMBL" id="EEC10137.1"/>
    </source>
</evidence>
<name>B7PU65_IXOSC</name>
<dbReference type="HOGENOM" id="CLU_1671262_0_0_1"/>
<gene>
    <name evidence="1" type="ORF">IscW_ISCW007728</name>
</gene>
<dbReference type="EMBL" id="DS791004">
    <property type="protein sequence ID" value="EEC10137.1"/>
    <property type="molecule type" value="Genomic_DNA"/>
</dbReference>
<proteinExistence type="predicted"/>
<evidence type="ECO:0000313" key="2">
    <source>
        <dbReference type="EnsemblMetazoa" id="ISCW007728-PA"/>
    </source>
</evidence>
<dbReference type="PaxDb" id="6945-B7PU65"/>